<dbReference type="InterPro" id="IPR029962">
    <property type="entry name" value="TBL"/>
</dbReference>
<feature type="domain" description="Trichome birefringence-like N-terminal" evidence="3">
    <location>
        <begin position="498"/>
        <end position="551"/>
    </location>
</feature>
<feature type="compositionally biased region" description="Low complexity" evidence="1">
    <location>
        <begin position="187"/>
        <end position="204"/>
    </location>
</feature>
<feature type="compositionally biased region" description="Polar residues" evidence="1">
    <location>
        <begin position="465"/>
        <end position="480"/>
    </location>
</feature>
<dbReference type="GO" id="GO:0005794">
    <property type="term" value="C:Golgi apparatus"/>
    <property type="evidence" value="ECO:0007669"/>
    <property type="project" value="TreeGrafter"/>
</dbReference>
<feature type="region of interest" description="Disordered" evidence="1">
    <location>
        <begin position="24"/>
        <end position="62"/>
    </location>
</feature>
<comment type="caution">
    <text evidence="4">The sequence shown here is derived from an EMBL/GenBank/DDBJ whole genome shotgun (WGS) entry which is preliminary data.</text>
</comment>
<feature type="compositionally biased region" description="Polar residues" evidence="1">
    <location>
        <begin position="140"/>
        <end position="161"/>
    </location>
</feature>
<name>A0A1R3GGK5_COCAP</name>
<gene>
    <name evidence="4" type="ORF">CCACVL1_25908</name>
</gene>
<feature type="compositionally biased region" description="Polar residues" evidence="1">
    <location>
        <begin position="428"/>
        <end position="441"/>
    </location>
</feature>
<evidence type="ECO:0000256" key="2">
    <source>
        <dbReference type="SAM" id="Phobius"/>
    </source>
</evidence>
<evidence type="ECO:0000313" key="4">
    <source>
        <dbReference type="EMBL" id="OMO57213.1"/>
    </source>
</evidence>
<dbReference type="PANTHER" id="PTHR32285:SF235">
    <property type="entry name" value="PROTEIN TRICHOME BIREFRINGENCE-LIKE 16"/>
    <property type="match status" value="1"/>
</dbReference>
<dbReference type="Proteomes" id="UP000188268">
    <property type="component" value="Unassembled WGS sequence"/>
</dbReference>
<keyword evidence="2" id="KW-0472">Membrane</keyword>
<dbReference type="OrthoDB" id="1934675at2759"/>
<dbReference type="EMBL" id="AWWV01014406">
    <property type="protein sequence ID" value="OMO57213.1"/>
    <property type="molecule type" value="Genomic_DNA"/>
</dbReference>
<accession>A0A1R3GGK5</accession>
<dbReference type="GO" id="GO:0016413">
    <property type="term" value="F:O-acetyltransferase activity"/>
    <property type="evidence" value="ECO:0007669"/>
    <property type="project" value="InterPro"/>
</dbReference>
<feature type="compositionally biased region" description="Low complexity" evidence="1">
    <location>
        <begin position="40"/>
        <end position="58"/>
    </location>
</feature>
<feature type="compositionally biased region" description="Polar residues" evidence="1">
    <location>
        <begin position="205"/>
        <end position="214"/>
    </location>
</feature>
<feature type="region of interest" description="Disordered" evidence="1">
    <location>
        <begin position="115"/>
        <end position="164"/>
    </location>
</feature>
<sequence>MAIVLQPSRKGALESIGMVTDYALSTQHDDQHITAPSPSPSSSDQQESSSSSAQVPSPVCNYGKGRWVADSRRPFYSGFRYKGDRQTRYYLSVLQHSRKGASESIGMVTEYDALSTQHTAPSPSPSSSEEQFIESPSSSAEYQFTNASDPPSAQVPSSVLQHSRKGSLESIGMVGEYALSTQHQHIEPSPSSSSEELFIESSSSANNDQLTESPASAPGPAEDIFIESSSSREYQFTNASPPSAQGPSPVSSPDCNYAKGSWVADSRRPLYSGFGCRRCLNGALNVLDHYCKVKGLGFPGKPGNKQDSKVYAIILHSVKMKRKTSHIFGWKQIYILLIVLILMTILIKRSRKVPLESTTSSSEDLFVDSSLSVQNQPGVPSPSPSSEEQFIESSSSSAEDQVTESSAAPSGEEQFIESSSSAEDKLTDPSSSTQVSVSMNQEVPFEEKNSQSIMTEEAENKEPYLNTTPMDSTMSDQSGKDNINMENTYSSNSSKTQVCNYSKGRWVPSSGPRFYSGFDCKRWLPGSWACRLTKREDFSYEGYRWQPMDCEMPEFERSAFLRK</sequence>
<evidence type="ECO:0000259" key="3">
    <source>
        <dbReference type="Pfam" id="PF14416"/>
    </source>
</evidence>
<dbReference type="InterPro" id="IPR025846">
    <property type="entry name" value="TBL_N"/>
</dbReference>
<dbReference type="Pfam" id="PF14416">
    <property type="entry name" value="PMR5N"/>
    <property type="match status" value="1"/>
</dbReference>
<dbReference type="PANTHER" id="PTHR32285">
    <property type="entry name" value="PROTEIN TRICHOME BIREFRINGENCE-LIKE 9-RELATED"/>
    <property type="match status" value="1"/>
</dbReference>
<reference evidence="4 5" key="1">
    <citation type="submission" date="2013-09" db="EMBL/GenBank/DDBJ databases">
        <title>Corchorus capsularis genome sequencing.</title>
        <authorList>
            <person name="Alam M."/>
            <person name="Haque M.S."/>
            <person name="Islam M.S."/>
            <person name="Emdad E.M."/>
            <person name="Islam M.M."/>
            <person name="Ahmed B."/>
            <person name="Halim A."/>
            <person name="Hossen Q.M.M."/>
            <person name="Hossain M.Z."/>
            <person name="Ahmed R."/>
            <person name="Khan M.M."/>
            <person name="Islam R."/>
            <person name="Rashid M.M."/>
            <person name="Khan S.A."/>
            <person name="Rahman M.S."/>
            <person name="Alam M."/>
        </authorList>
    </citation>
    <scope>NUCLEOTIDE SEQUENCE [LARGE SCALE GENOMIC DNA]</scope>
    <source>
        <strain evidence="5">cv. CVL-1</strain>
        <tissue evidence="4">Whole seedling</tissue>
    </source>
</reference>
<feature type="region of interest" description="Disordered" evidence="1">
    <location>
        <begin position="181"/>
        <end position="223"/>
    </location>
</feature>
<evidence type="ECO:0000256" key="1">
    <source>
        <dbReference type="SAM" id="MobiDB-lite"/>
    </source>
</evidence>
<dbReference type="Gramene" id="OMO57213">
    <property type="protein sequence ID" value="OMO57213"/>
    <property type="gene ID" value="CCACVL1_25908"/>
</dbReference>
<organism evidence="4 5">
    <name type="scientific">Corchorus capsularis</name>
    <name type="common">Jute</name>
    <dbReference type="NCBI Taxonomy" id="210143"/>
    <lineage>
        <taxon>Eukaryota</taxon>
        <taxon>Viridiplantae</taxon>
        <taxon>Streptophyta</taxon>
        <taxon>Embryophyta</taxon>
        <taxon>Tracheophyta</taxon>
        <taxon>Spermatophyta</taxon>
        <taxon>Magnoliopsida</taxon>
        <taxon>eudicotyledons</taxon>
        <taxon>Gunneridae</taxon>
        <taxon>Pentapetalae</taxon>
        <taxon>rosids</taxon>
        <taxon>malvids</taxon>
        <taxon>Malvales</taxon>
        <taxon>Malvaceae</taxon>
        <taxon>Grewioideae</taxon>
        <taxon>Apeibeae</taxon>
        <taxon>Corchorus</taxon>
    </lineage>
</organism>
<feature type="compositionally biased region" description="Low complexity" evidence="1">
    <location>
        <begin position="125"/>
        <end position="139"/>
    </location>
</feature>
<evidence type="ECO:0000313" key="5">
    <source>
        <dbReference type="Proteomes" id="UP000188268"/>
    </source>
</evidence>
<dbReference type="AlphaFoldDB" id="A0A1R3GGK5"/>
<keyword evidence="5" id="KW-1185">Reference proteome</keyword>
<keyword evidence="2" id="KW-0812">Transmembrane</keyword>
<proteinExistence type="predicted"/>
<feature type="compositionally biased region" description="Low complexity" evidence="1">
    <location>
        <begin position="372"/>
        <end position="406"/>
    </location>
</feature>
<protein>
    <recommendedName>
        <fullName evidence="3">Trichome birefringence-like N-terminal domain-containing protein</fullName>
    </recommendedName>
</protein>
<feature type="transmembrane region" description="Helical" evidence="2">
    <location>
        <begin position="327"/>
        <end position="347"/>
    </location>
</feature>
<keyword evidence="2" id="KW-1133">Transmembrane helix</keyword>
<feature type="region of interest" description="Disordered" evidence="1">
    <location>
        <begin position="372"/>
        <end position="480"/>
    </location>
</feature>